<dbReference type="InterPro" id="IPR035965">
    <property type="entry name" value="PAS-like_dom_sf"/>
</dbReference>
<feature type="domain" description="PAC" evidence="4">
    <location>
        <begin position="266"/>
        <end position="317"/>
    </location>
</feature>
<reference evidence="6 7" key="1">
    <citation type="submission" date="2016-10" db="EMBL/GenBank/DDBJ databases">
        <authorList>
            <person name="de Groot N.N."/>
        </authorList>
    </citation>
    <scope>NUCLEOTIDE SEQUENCE [LARGE SCALE GENOMIC DNA]</scope>
    <source>
        <strain evidence="6 7">DSM 43019</strain>
    </source>
</reference>
<dbReference type="Pfam" id="PF00990">
    <property type="entry name" value="GGDEF"/>
    <property type="match status" value="1"/>
</dbReference>
<evidence type="ECO:0000259" key="3">
    <source>
        <dbReference type="PROSITE" id="PS50112"/>
    </source>
</evidence>
<keyword evidence="2" id="KW-0472">Membrane</keyword>
<dbReference type="InterPro" id="IPR029787">
    <property type="entry name" value="Nucleotide_cyclase"/>
</dbReference>
<dbReference type="SMART" id="SM00267">
    <property type="entry name" value="GGDEF"/>
    <property type="match status" value="1"/>
</dbReference>
<dbReference type="NCBIfam" id="TIGR00229">
    <property type="entry name" value="sensory_box"/>
    <property type="match status" value="1"/>
</dbReference>
<dbReference type="Pfam" id="PF08448">
    <property type="entry name" value="PAS_4"/>
    <property type="match status" value="1"/>
</dbReference>
<feature type="transmembrane region" description="Helical" evidence="2">
    <location>
        <begin position="85"/>
        <end position="115"/>
    </location>
</feature>
<dbReference type="EMBL" id="FONV01000007">
    <property type="protein sequence ID" value="SFF19331.1"/>
    <property type="molecule type" value="Genomic_DNA"/>
</dbReference>
<dbReference type="OrthoDB" id="8526884at2"/>
<evidence type="ECO:0000313" key="6">
    <source>
        <dbReference type="EMBL" id="SFF19331.1"/>
    </source>
</evidence>
<name>A0A1I2GRZ5_9ACTN</name>
<dbReference type="CDD" id="cd00130">
    <property type="entry name" value="PAS"/>
    <property type="match status" value="1"/>
</dbReference>
<dbReference type="Gene3D" id="3.30.450.20">
    <property type="entry name" value="PAS domain"/>
    <property type="match status" value="1"/>
</dbReference>
<dbReference type="SMART" id="SM00091">
    <property type="entry name" value="PAS"/>
    <property type="match status" value="1"/>
</dbReference>
<dbReference type="SUPFAM" id="SSF55073">
    <property type="entry name" value="Nucleotide cyclase"/>
    <property type="match status" value="1"/>
</dbReference>
<dbReference type="InterPro" id="IPR000014">
    <property type="entry name" value="PAS"/>
</dbReference>
<feature type="coiled-coil region" evidence="1">
    <location>
        <begin position="174"/>
        <end position="201"/>
    </location>
</feature>
<evidence type="ECO:0000259" key="5">
    <source>
        <dbReference type="PROSITE" id="PS50887"/>
    </source>
</evidence>
<dbReference type="RefSeq" id="WP_093615902.1">
    <property type="nucleotide sequence ID" value="NZ_BOMT01000041.1"/>
</dbReference>
<keyword evidence="2" id="KW-1133">Transmembrane helix</keyword>
<dbReference type="SUPFAM" id="SSF55785">
    <property type="entry name" value="PYP-like sensor domain (PAS domain)"/>
    <property type="match status" value="1"/>
</dbReference>
<gene>
    <name evidence="6" type="ORF">SAMN05421541_10755</name>
</gene>
<dbReference type="PROSITE" id="PS50887">
    <property type="entry name" value="GGDEF"/>
    <property type="match status" value="1"/>
</dbReference>
<dbReference type="InterPro" id="IPR052155">
    <property type="entry name" value="Biofilm_reg_signaling"/>
</dbReference>
<dbReference type="CDD" id="cd01949">
    <property type="entry name" value="GGDEF"/>
    <property type="match status" value="1"/>
</dbReference>
<dbReference type="PANTHER" id="PTHR44757">
    <property type="entry name" value="DIGUANYLATE CYCLASE DGCP"/>
    <property type="match status" value="1"/>
</dbReference>
<dbReference type="InterPro" id="IPR000700">
    <property type="entry name" value="PAS-assoc_C"/>
</dbReference>
<protein>
    <submittedName>
        <fullName evidence="6">PAS domain S-box-containing protein/diguanylate cyclase (GGDEF) domain-containing protein</fullName>
    </submittedName>
</protein>
<feature type="transmembrane region" description="Helical" evidence="2">
    <location>
        <begin position="157"/>
        <end position="179"/>
    </location>
</feature>
<evidence type="ECO:0000256" key="1">
    <source>
        <dbReference type="SAM" id="Coils"/>
    </source>
</evidence>
<keyword evidence="2" id="KW-0812">Transmembrane</keyword>
<dbReference type="InterPro" id="IPR000160">
    <property type="entry name" value="GGDEF_dom"/>
</dbReference>
<evidence type="ECO:0000313" key="7">
    <source>
        <dbReference type="Proteomes" id="UP000199645"/>
    </source>
</evidence>
<dbReference type="PANTHER" id="PTHR44757:SF2">
    <property type="entry name" value="BIOFILM ARCHITECTURE MAINTENANCE PROTEIN MBAA"/>
    <property type="match status" value="1"/>
</dbReference>
<feature type="transmembrane region" description="Helical" evidence="2">
    <location>
        <begin position="20"/>
        <end position="39"/>
    </location>
</feature>
<keyword evidence="1" id="KW-0175">Coiled coil</keyword>
<dbReference type="STRING" id="35752.SAMN05421541_10755"/>
<evidence type="ECO:0000259" key="4">
    <source>
        <dbReference type="PROSITE" id="PS50113"/>
    </source>
</evidence>
<dbReference type="PROSITE" id="PS50112">
    <property type="entry name" value="PAS"/>
    <property type="match status" value="1"/>
</dbReference>
<dbReference type="Gene3D" id="3.30.70.270">
    <property type="match status" value="1"/>
</dbReference>
<proteinExistence type="predicted"/>
<dbReference type="AlphaFoldDB" id="A0A1I2GRZ5"/>
<dbReference type="PROSITE" id="PS50113">
    <property type="entry name" value="PAC"/>
    <property type="match status" value="1"/>
</dbReference>
<organism evidence="6 7">
    <name type="scientific">Actinoplanes philippinensis</name>
    <dbReference type="NCBI Taxonomy" id="35752"/>
    <lineage>
        <taxon>Bacteria</taxon>
        <taxon>Bacillati</taxon>
        <taxon>Actinomycetota</taxon>
        <taxon>Actinomycetes</taxon>
        <taxon>Micromonosporales</taxon>
        <taxon>Micromonosporaceae</taxon>
        <taxon>Actinoplanes</taxon>
    </lineage>
</organism>
<keyword evidence="7" id="KW-1185">Reference proteome</keyword>
<dbReference type="InterPro" id="IPR013656">
    <property type="entry name" value="PAS_4"/>
</dbReference>
<dbReference type="NCBIfam" id="TIGR00254">
    <property type="entry name" value="GGDEF"/>
    <property type="match status" value="1"/>
</dbReference>
<dbReference type="InterPro" id="IPR043128">
    <property type="entry name" value="Rev_trsase/Diguanyl_cyclase"/>
</dbReference>
<feature type="domain" description="PAS" evidence="3">
    <location>
        <begin position="191"/>
        <end position="261"/>
    </location>
</feature>
<accession>A0A1I2GRZ5</accession>
<dbReference type="Proteomes" id="UP000199645">
    <property type="component" value="Unassembled WGS sequence"/>
</dbReference>
<sequence length="485" mass="50749">MTQLPPARPFLGARPTTDAVPPLLGVPVLFAAIFGLAVWGRRHGAVLGEPALLATLVVLFAASGSERYQRLLGGGHLHNRVVLRLVHATVLIGVVLLAAGWGFLLPAAVVLIGVLHIGWSGSQTWKPAAAVTAAVTIAMEVAVQCGAPSVVPPAHSHLAAVISLLLAGFGLSNLGLAAARAEEATRTLQRAEERFRALVQDSSDVVAVIDAVGRITDVSAAVRHVSGWDPEDLLHTGYPDMFHPGDRPAARAALARLVEDGADSQARLELRAAHRDGTWHWHDVTLRNALDHPAVGGIVSHQRDISDRRAQQDRLAHAAAHDPLTGLPNRAEVLRVLEAALAVADGAAPVALFFIDLDGFKAVNDGYGHAAGDALLVAAGERLRAGLRAEDLLGRLGGDEFAAVLTGITDPADVHERARRLMADMALPFDLPEHTVRIGASIGVAVGGPGTGADDLVAAADTGMYEVKGRHRAQRAHPVPAARSG</sequence>
<feature type="domain" description="GGDEF" evidence="5">
    <location>
        <begin position="348"/>
        <end position="478"/>
    </location>
</feature>
<evidence type="ECO:0000256" key="2">
    <source>
        <dbReference type="SAM" id="Phobius"/>
    </source>
</evidence>